<evidence type="ECO:0000256" key="2">
    <source>
        <dbReference type="ARBA" id="ARBA00001933"/>
    </source>
</evidence>
<dbReference type="GO" id="GO:0030170">
    <property type="term" value="F:pyridoxal phosphate binding"/>
    <property type="evidence" value="ECO:0007669"/>
    <property type="project" value="InterPro"/>
</dbReference>
<dbReference type="GO" id="GO:0005980">
    <property type="term" value="P:glycogen catabolic process"/>
    <property type="evidence" value="ECO:0007669"/>
    <property type="project" value="TreeGrafter"/>
</dbReference>
<evidence type="ECO:0000313" key="11">
    <source>
        <dbReference type="EMBL" id="SCY82687.1"/>
    </source>
</evidence>
<comment type="function">
    <text evidence="10">Allosteric enzyme that catalyzes the rate-limiting step in glycogen catabolism, the phosphorolytic cleavage of glycogen to produce glucose-1-phosphate, and plays a central role in maintaining cellular and organismal glucose homeostasis.</text>
</comment>
<keyword evidence="6 9" id="KW-0663">Pyridoxal phosphate</keyword>
<feature type="modified residue" description="N6-(pyridoxal phosphate)lysine" evidence="9">
    <location>
        <position position="634"/>
    </location>
</feature>
<dbReference type="FunFam" id="3.40.50.2000:FF:000149">
    <property type="entry name" value="Glycogen phosphorylase, muscle form"/>
    <property type="match status" value="1"/>
</dbReference>
<gene>
    <name evidence="11" type="ORF">SAMN03080606_02642</name>
</gene>
<keyword evidence="12" id="KW-1185">Reference proteome</keyword>
<organism evidence="11 12">
    <name type="scientific">Alkaliphilus peptidifermentans DSM 18978</name>
    <dbReference type="NCBI Taxonomy" id="1120976"/>
    <lineage>
        <taxon>Bacteria</taxon>
        <taxon>Bacillati</taxon>
        <taxon>Bacillota</taxon>
        <taxon>Clostridia</taxon>
        <taxon>Peptostreptococcales</taxon>
        <taxon>Natronincolaceae</taxon>
        <taxon>Alkaliphilus</taxon>
    </lineage>
</organism>
<dbReference type="PROSITE" id="PS00102">
    <property type="entry name" value="PHOSPHORYLASE"/>
    <property type="match status" value="1"/>
</dbReference>
<dbReference type="NCBIfam" id="TIGR02093">
    <property type="entry name" value="P_ylase"/>
    <property type="match status" value="1"/>
</dbReference>
<evidence type="ECO:0000256" key="1">
    <source>
        <dbReference type="ARBA" id="ARBA00001275"/>
    </source>
</evidence>
<comment type="cofactor">
    <cofactor evidence="2 10">
        <name>pyridoxal 5'-phosphate</name>
        <dbReference type="ChEBI" id="CHEBI:597326"/>
    </cofactor>
</comment>
<protein>
    <recommendedName>
        <fullName evidence="10">Alpha-1,4 glucan phosphorylase</fullName>
        <ecNumber evidence="10">2.4.1.1</ecNumber>
    </recommendedName>
</protein>
<sequence>MINKTELKKSIERILKVEFMSTIKTACIEEKYYAVSKGIIEQIIDNWQKSTESYRRQKQAFYLSAEFLMGRAFGNNLINLGIYDDVRSVLDEIQIDINEIEAAEEDAGLGNGGLGRLAACFLDSCATLNLPVTGYGILYKYGIFKQKFIEGFQVEEGDSWLKDGYPWAVKKAKESVIIEFSNERVKAVPFDIPIIGHATKNINTLRLWQAEPIRAFDFQLFNDQKYNEAVEEKNKAEDISKVLYPNDSDDRGKTLRLKQQYFFVAASIKDIIKNYKMRCYKSFDDFNLYNAIQLNDTHPVVAIPELMRILVDDEKMEWQKAWEITRNTFSYTNHTILSEALEQWDCQLFKGLIPRVYEVIIKIDTQLASELKIKGYSDDKIQGMRIIEDGKIRMASLAIYGSHTTNGVAALHTDILKEKELKDWYQLYPERFQNKTNGITPRRWLALCNKELAEMITELLKSDQWIRDLSMLKELDKYSEDESVLKRFICIKNQKKQQLAEYIKAYENIEINIDSIFDIQIKRLHEYKRQLLNAFQILDLYYKLKENPHMEVPARTFIFGAKAAPGYFRAKGIIKYINEIARLINNDKSINEKIKVVFIQNYRVSYAERLFPAADVSIQISTAGKEASGTGNMKFMLNGTPTVGTYDGANVEIVEEAGDENNFIFGARMEEIEAIKDNYNPKDYYNKEPRIKRVVDTLIDGTFDDGGTGMFKELHNALLEGASWHKADNYFILRDFMEYTKVQEKVDEAYNNRLEWAKKCWKNLVNSGKFSTDRTISQYAEEIWNIKHTPILIESEERRVKSEE</sequence>
<comment type="similarity">
    <text evidence="3 10">Belongs to the glycogen phosphorylase family.</text>
</comment>
<evidence type="ECO:0000256" key="4">
    <source>
        <dbReference type="ARBA" id="ARBA00022676"/>
    </source>
</evidence>
<evidence type="ECO:0000256" key="8">
    <source>
        <dbReference type="ARBA" id="ARBA00025174"/>
    </source>
</evidence>
<dbReference type="CDD" id="cd04300">
    <property type="entry name" value="GT35_Glycogen_Phosphorylase"/>
    <property type="match status" value="1"/>
</dbReference>
<dbReference type="InterPro" id="IPR011833">
    <property type="entry name" value="Glycg_phsphrylas"/>
</dbReference>
<dbReference type="InterPro" id="IPR000811">
    <property type="entry name" value="Glyco_trans_35"/>
</dbReference>
<evidence type="ECO:0000256" key="3">
    <source>
        <dbReference type="ARBA" id="ARBA00006047"/>
    </source>
</evidence>
<dbReference type="Gene3D" id="3.40.50.2000">
    <property type="entry name" value="Glycogen Phosphorylase B"/>
    <property type="match status" value="2"/>
</dbReference>
<evidence type="ECO:0000256" key="6">
    <source>
        <dbReference type="ARBA" id="ARBA00022898"/>
    </source>
</evidence>
<keyword evidence="4 10" id="KW-0328">Glycosyltransferase</keyword>
<dbReference type="EC" id="2.4.1.1" evidence="10"/>
<dbReference type="RefSeq" id="WP_242876985.1">
    <property type="nucleotide sequence ID" value="NZ_FMUS01000017.1"/>
</dbReference>
<dbReference type="PANTHER" id="PTHR11468:SF3">
    <property type="entry name" value="GLYCOGEN PHOSPHORYLASE, LIVER FORM"/>
    <property type="match status" value="1"/>
</dbReference>
<dbReference type="EMBL" id="FMUS01000017">
    <property type="protein sequence ID" value="SCY82687.1"/>
    <property type="molecule type" value="Genomic_DNA"/>
</dbReference>
<dbReference type="STRING" id="1120976.SAMN03080606_02642"/>
<comment type="catalytic activity">
    <reaction evidence="1 10">
        <text>[(1-&gt;4)-alpha-D-glucosyl](n) + phosphate = [(1-&gt;4)-alpha-D-glucosyl](n-1) + alpha-D-glucose 1-phosphate</text>
        <dbReference type="Rhea" id="RHEA:41732"/>
        <dbReference type="Rhea" id="RHEA-COMP:9584"/>
        <dbReference type="Rhea" id="RHEA-COMP:9586"/>
        <dbReference type="ChEBI" id="CHEBI:15444"/>
        <dbReference type="ChEBI" id="CHEBI:43474"/>
        <dbReference type="ChEBI" id="CHEBI:58601"/>
        <dbReference type="EC" id="2.4.1.1"/>
    </reaction>
</comment>
<dbReference type="Pfam" id="PF00343">
    <property type="entry name" value="Phosphorylase"/>
    <property type="match status" value="1"/>
</dbReference>
<dbReference type="PIRSF" id="PIRSF000460">
    <property type="entry name" value="Pprylas_GlgP"/>
    <property type="match status" value="1"/>
</dbReference>
<evidence type="ECO:0000313" key="12">
    <source>
        <dbReference type="Proteomes" id="UP000198636"/>
    </source>
</evidence>
<dbReference type="GO" id="GO:0008184">
    <property type="term" value="F:glycogen phosphorylase activity"/>
    <property type="evidence" value="ECO:0007669"/>
    <property type="project" value="InterPro"/>
</dbReference>
<dbReference type="InterPro" id="IPR035090">
    <property type="entry name" value="Pyridoxal_P_attach_site"/>
</dbReference>
<dbReference type="Proteomes" id="UP000198636">
    <property type="component" value="Unassembled WGS sequence"/>
</dbReference>
<evidence type="ECO:0000256" key="9">
    <source>
        <dbReference type="PIRSR" id="PIRSR000460-1"/>
    </source>
</evidence>
<keyword evidence="5 10" id="KW-0808">Transferase</keyword>
<name>A0A1G5J356_9FIRM</name>
<evidence type="ECO:0000256" key="7">
    <source>
        <dbReference type="ARBA" id="ARBA00023277"/>
    </source>
</evidence>
<comment type="function">
    <text evidence="8">Phosphorylase is an important allosteric enzyme in carbohydrate metabolism. Enzymes from different sources differ in their regulatory mechanisms and in their natural substrates. However, all known phosphorylases share catalytic and structural properties.</text>
</comment>
<accession>A0A1G5J356</accession>
<proteinExistence type="inferred from homology"/>
<evidence type="ECO:0000256" key="5">
    <source>
        <dbReference type="ARBA" id="ARBA00022679"/>
    </source>
</evidence>
<reference evidence="11 12" key="1">
    <citation type="submission" date="2016-10" db="EMBL/GenBank/DDBJ databases">
        <authorList>
            <person name="de Groot N.N."/>
        </authorList>
    </citation>
    <scope>NUCLEOTIDE SEQUENCE [LARGE SCALE GENOMIC DNA]</scope>
    <source>
        <strain evidence="11 12">DSM 18978</strain>
    </source>
</reference>
<dbReference type="PANTHER" id="PTHR11468">
    <property type="entry name" value="GLYCOGEN PHOSPHORYLASE"/>
    <property type="match status" value="1"/>
</dbReference>
<dbReference type="AlphaFoldDB" id="A0A1G5J356"/>
<dbReference type="SUPFAM" id="SSF53756">
    <property type="entry name" value="UDP-Glycosyltransferase/glycogen phosphorylase"/>
    <property type="match status" value="1"/>
</dbReference>
<evidence type="ECO:0000256" key="10">
    <source>
        <dbReference type="RuleBase" id="RU000587"/>
    </source>
</evidence>
<keyword evidence="7 10" id="KW-0119">Carbohydrate metabolism</keyword>
<dbReference type="GO" id="GO:0005737">
    <property type="term" value="C:cytoplasm"/>
    <property type="evidence" value="ECO:0007669"/>
    <property type="project" value="TreeGrafter"/>
</dbReference>